<keyword evidence="1" id="KW-0547">Nucleotide-binding</keyword>
<reference evidence="3 4" key="1">
    <citation type="submission" date="2017-07" db="EMBL/GenBank/DDBJ databases">
        <title>Phenotypical and genomic characterization of a clinical isolate of Shewanella bicestrii sp. nov. producing an extended-spectrum beta-lactamase and a new oxacillinase variant.</title>
        <authorList>
            <person name="Jousset A.B."/>
            <person name="Bonnin R.A."/>
            <person name="Girlich D."/>
            <person name="Dabos L."/>
            <person name="Potron A."/>
            <person name="Dortet L."/>
            <person name="Glaser P."/>
            <person name="Naas T."/>
        </authorList>
    </citation>
    <scope>NUCLEOTIDE SEQUENCE [LARGE SCALE GENOMIC DNA]</scope>
    <source>
        <strain evidence="3 4">JAB-1</strain>
    </source>
</reference>
<dbReference type="KEGG" id="sbj:CF168_16595"/>
<evidence type="ECO:0000313" key="3">
    <source>
        <dbReference type="EMBL" id="ASK71332.1"/>
    </source>
</evidence>
<dbReference type="Gene3D" id="3.40.50.300">
    <property type="entry name" value="P-loop containing nucleotide triphosphate hydrolases"/>
    <property type="match status" value="1"/>
</dbReference>
<evidence type="ECO:0000256" key="2">
    <source>
        <dbReference type="ARBA" id="ARBA00022840"/>
    </source>
</evidence>
<gene>
    <name evidence="3" type="ORF">CF168_16595</name>
</gene>
<protein>
    <submittedName>
        <fullName evidence="3">Cell division protein ZapE</fullName>
    </submittedName>
</protein>
<dbReference type="NCBIfam" id="NF040713">
    <property type="entry name" value="ZapE"/>
    <property type="match status" value="1"/>
</dbReference>
<dbReference type="GO" id="GO:0051301">
    <property type="term" value="P:cell division"/>
    <property type="evidence" value="ECO:0007669"/>
    <property type="project" value="UniProtKB-KW"/>
</dbReference>
<dbReference type="PANTHER" id="PTHR12169">
    <property type="entry name" value="ATPASE N2B"/>
    <property type="match status" value="1"/>
</dbReference>
<keyword evidence="2" id="KW-0067">ATP-binding</keyword>
<evidence type="ECO:0000313" key="4">
    <source>
        <dbReference type="Proteomes" id="UP000198367"/>
    </source>
</evidence>
<dbReference type="InterPro" id="IPR027417">
    <property type="entry name" value="P-loop_NTPase"/>
</dbReference>
<dbReference type="PANTHER" id="PTHR12169:SF6">
    <property type="entry name" value="AFG1-LIKE ATPASE"/>
    <property type="match status" value="1"/>
</dbReference>
<dbReference type="GO" id="GO:0032153">
    <property type="term" value="C:cell division site"/>
    <property type="evidence" value="ECO:0007669"/>
    <property type="project" value="TreeGrafter"/>
</dbReference>
<accession>A0A220UTX6</accession>
<keyword evidence="3" id="KW-0131">Cell cycle</keyword>
<dbReference type="Pfam" id="PF03969">
    <property type="entry name" value="AFG1_ATPase"/>
    <property type="match status" value="2"/>
</dbReference>
<dbReference type="AlphaFoldDB" id="A0A220UTX6"/>
<name>A0A220UTX6_9GAMM</name>
<dbReference type="GO" id="GO:0005737">
    <property type="term" value="C:cytoplasm"/>
    <property type="evidence" value="ECO:0007669"/>
    <property type="project" value="TreeGrafter"/>
</dbReference>
<keyword evidence="4" id="KW-1185">Reference proteome</keyword>
<dbReference type="GO" id="GO:0005524">
    <property type="term" value="F:ATP binding"/>
    <property type="evidence" value="ECO:0007669"/>
    <property type="project" value="UniProtKB-KW"/>
</dbReference>
<organism evidence="3 4">
    <name type="scientific">Shewanella bicestrii</name>
    <dbReference type="NCBI Taxonomy" id="2018305"/>
    <lineage>
        <taxon>Bacteria</taxon>
        <taxon>Pseudomonadati</taxon>
        <taxon>Pseudomonadota</taxon>
        <taxon>Gammaproteobacteria</taxon>
        <taxon>Alteromonadales</taxon>
        <taxon>Shewanellaceae</taxon>
        <taxon>Shewanella</taxon>
    </lineage>
</organism>
<evidence type="ECO:0000256" key="1">
    <source>
        <dbReference type="ARBA" id="ARBA00022741"/>
    </source>
</evidence>
<dbReference type="FunFam" id="3.40.50.300:FF:001254">
    <property type="entry name" value="Cell division protein ZapE"/>
    <property type="match status" value="1"/>
</dbReference>
<dbReference type="GO" id="GO:0016887">
    <property type="term" value="F:ATP hydrolysis activity"/>
    <property type="evidence" value="ECO:0007669"/>
    <property type="project" value="InterPro"/>
</dbReference>
<keyword evidence="3" id="KW-0132">Cell division</keyword>
<dbReference type="InterPro" id="IPR005654">
    <property type="entry name" value="ATPase_AFG1-like"/>
</dbReference>
<dbReference type="SUPFAM" id="SSF52540">
    <property type="entry name" value="P-loop containing nucleoside triphosphate hydrolases"/>
    <property type="match status" value="1"/>
</dbReference>
<sequence>MEDPAQAQAVLALDKLYQQINGRTDAQPIKGLYLWGDVGRGKTFLMDLFFDALPQQGKLRLHFHRFMARVHQALKEHAGQRDPLKLIAKNLAQECKVLCFDEFFVSDIGDAMILAGLFETLFAQGVVLVATSNIPIERLYENGLARHRFLPCIALLQAHTQILHLNGEQDHRLHALNHEPSAEAIAATSKNIGLTGALDFEAIFMALTHGAPVLEASTLRICQRNIPVVCATAENQQPSVAWFDFHALCDGPRSQLDYIEIASRFKVLMLSNVPRLGGEVKGWIRARGTEDGTGDNQAATTGERQLAYAANDDPARRFISLIDELYDQGVSLYLSCDVPLSELYQGGALCFEFRRTYSRLIEMSQQRVE</sequence>
<dbReference type="Proteomes" id="UP000198367">
    <property type="component" value="Chromosome"/>
</dbReference>
<dbReference type="EMBL" id="CP022358">
    <property type="protein sequence ID" value="ASK71332.1"/>
    <property type="molecule type" value="Genomic_DNA"/>
</dbReference>
<proteinExistence type="predicted"/>